<organism evidence="2 3">
    <name type="scientific">Fusarium mundagurra</name>
    <dbReference type="NCBI Taxonomy" id="1567541"/>
    <lineage>
        <taxon>Eukaryota</taxon>
        <taxon>Fungi</taxon>
        <taxon>Dikarya</taxon>
        <taxon>Ascomycota</taxon>
        <taxon>Pezizomycotina</taxon>
        <taxon>Sordariomycetes</taxon>
        <taxon>Hypocreomycetidae</taxon>
        <taxon>Hypocreales</taxon>
        <taxon>Nectriaceae</taxon>
        <taxon>Fusarium</taxon>
        <taxon>Fusarium fujikuroi species complex</taxon>
    </lineage>
</organism>
<dbReference type="Proteomes" id="UP000544331">
    <property type="component" value="Unassembled WGS sequence"/>
</dbReference>
<dbReference type="AlphaFoldDB" id="A0A8H5Z1Y0"/>
<protein>
    <submittedName>
        <fullName evidence="2">Uncharacterized protein</fullName>
    </submittedName>
</protein>
<comment type="caution">
    <text evidence="2">The sequence shown here is derived from an EMBL/GenBank/DDBJ whole genome shotgun (WGS) entry which is preliminary data.</text>
</comment>
<evidence type="ECO:0000256" key="1">
    <source>
        <dbReference type="SAM" id="MobiDB-lite"/>
    </source>
</evidence>
<sequence length="275" mass="31158">MNEVCHCEAKPVPATATGLLGQTGPRDSILQQHLVSKSDLNLRQLFKPEPQQHLGLYHKQSLGRDQHHDTNNSQDASKALSDGTHTNSNALSASAPSKLSLFYGRGDMRSYLSTPDPRFEEDAWLYNKPPDWAWLKGFLLWARQGTEWAFPRYVFSYLQHEDAGECSAGDACDHWKEGSDPATGTVILEVLCAEVNTFKECLSLGATQCPDFEPIHRKPTVFFNKMRPNFEVLETLNDIDNDRFTVLMFRVINDPVGQNHWMDKFGRLIDFEALD</sequence>
<gene>
    <name evidence="2" type="ORF">FMUND_3491</name>
</gene>
<evidence type="ECO:0000313" key="2">
    <source>
        <dbReference type="EMBL" id="KAF5721686.1"/>
    </source>
</evidence>
<reference evidence="2 3" key="1">
    <citation type="submission" date="2020-05" db="EMBL/GenBank/DDBJ databases">
        <title>Identification and distribution of gene clusters putatively required for synthesis of sphingolipid metabolism inhibitors in phylogenetically diverse species of the filamentous fungus Fusarium.</title>
        <authorList>
            <person name="Kim H.-S."/>
            <person name="Busman M."/>
            <person name="Brown D.W."/>
            <person name="Divon H."/>
            <person name="Uhlig S."/>
            <person name="Proctor R.H."/>
        </authorList>
    </citation>
    <scope>NUCLEOTIDE SEQUENCE [LARGE SCALE GENOMIC DNA]</scope>
    <source>
        <strain evidence="2 3">NRRL 66235</strain>
    </source>
</reference>
<proteinExistence type="predicted"/>
<accession>A0A8H5Z1Y0</accession>
<dbReference type="OrthoDB" id="5019618at2759"/>
<feature type="region of interest" description="Disordered" evidence="1">
    <location>
        <begin position="63"/>
        <end position="92"/>
    </location>
</feature>
<name>A0A8H5Z1Y0_9HYPO</name>
<evidence type="ECO:0000313" key="3">
    <source>
        <dbReference type="Proteomes" id="UP000544331"/>
    </source>
</evidence>
<dbReference type="EMBL" id="JAAOAN010000109">
    <property type="protein sequence ID" value="KAF5721686.1"/>
    <property type="molecule type" value="Genomic_DNA"/>
</dbReference>
<keyword evidence="3" id="KW-1185">Reference proteome</keyword>